<dbReference type="RefSeq" id="WP_091649455.1">
    <property type="nucleotide sequence ID" value="NZ_FOVW01000001.1"/>
</dbReference>
<dbReference type="AlphaFoldDB" id="A0A1I5B2Z9"/>
<feature type="transmembrane region" description="Helical" evidence="2">
    <location>
        <begin position="146"/>
        <end position="166"/>
    </location>
</feature>
<sequence>MLSKTKAYFLIAKNWILKQLKKISPGDHAFKGAGIGLIFGSLIFFLIETVGMVLNFRDPWILLLGLVIILAATLAAFLSNWLLNKWNELPRLFKIGLFIAAPLLLVTRLGDDRILLFLILIFTLLGAGLASLKKGYFPKLSTPKKVVVFLGTIVGLAGAIAFIYFLSIRGLEMKPIINAGKLAEENISVIEAPPPAEKGEYGVNYFTYGSGKDIRREEFAEGVSYQTESVDGTAFLDNWEGISGKYRTHYWGFDFKELPLNGRVWMPEGDGPFPLVLVVHGNHPMQDFSDPGYDYLGELLASRGFILVSIDENFLNGSWSDFPKGLDKENDARGWILLEHLRQWRDWSTDPQHELYQKVDLDKLALIGHSRGGEAVGHAAMLNQLDYYPDDASIKLDYHFNIQSIIAIAPVDGQYKPGSSLTKFENVSYLGIHGAQDADVESFDGAKQYERISFTDSAYRFKAGIYISGANHGQFNSSWGDNDILATYSGILNKKQLMDVKDQELVAEVFISAFLETTLNQKMEYLPIFADARKGRNWLPESIYLSQFEDSRSRFWAGYDEDFEVKTLTKGRQAVGKNLSVWREGEVIPKYGLKGTRAVFLGWNYEEFGGDTLDWEGSVKPILPDSVLSVYSLILDQNSFRPDSSSVLIFSLAESDESSNPKSSGKWIKNESNDENQNNEENSEETDLEDEDEEEEKDDEKPLQPLDFGIELIDSEGEKIRFLLSNYSPLQRLIKSRVLKIQFLDKEDETESIFQFYQFDLNKYASKNPLFDPSKLQEIHFIFDQSEAGVVVLDQVGLMPRLDN</sequence>
<accession>A0A1I5B2Z9</accession>
<dbReference type="EMBL" id="FOVW01000001">
    <property type="protein sequence ID" value="SFN69065.1"/>
    <property type="molecule type" value="Genomic_DNA"/>
</dbReference>
<feature type="compositionally biased region" description="Acidic residues" evidence="1">
    <location>
        <begin position="673"/>
        <end position="698"/>
    </location>
</feature>
<dbReference type="InterPro" id="IPR029058">
    <property type="entry name" value="AB_hydrolase_fold"/>
</dbReference>
<feature type="transmembrane region" description="Helical" evidence="2">
    <location>
        <begin position="60"/>
        <end position="83"/>
    </location>
</feature>
<dbReference type="Pfam" id="PF07224">
    <property type="entry name" value="Chlorophyllase"/>
    <property type="match status" value="1"/>
</dbReference>
<organism evidence="3 4">
    <name type="scientific">Algoriphagus ornithinivorans</name>
    <dbReference type="NCBI Taxonomy" id="226506"/>
    <lineage>
        <taxon>Bacteria</taxon>
        <taxon>Pseudomonadati</taxon>
        <taxon>Bacteroidota</taxon>
        <taxon>Cytophagia</taxon>
        <taxon>Cytophagales</taxon>
        <taxon>Cyclobacteriaceae</taxon>
        <taxon>Algoriphagus</taxon>
    </lineage>
</organism>
<gene>
    <name evidence="3" type="ORF">SAMN04488519_101366</name>
</gene>
<feature type="transmembrane region" description="Helical" evidence="2">
    <location>
        <begin position="115"/>
        <end position="134"/>
    </location>
</feature>
<evidence type="ECO:0000256" key="1">
    <source>
        <dbReference type="SAM" id="MobiDB-lite"/>
    </source>
</evidence>
<protein>
    <submittedName>
        <fullName evidence="3">Alpha/beta hydrolase family protein</fullName>
    </submittedName>
</protein>
<dbReference type="SUPFAM" id="SSF53474">
    <property type="entry name" value="alpha/beta-Hydrolases"/>
    <property type="match status" value="1"/>
</dbReference>
<feature type="transmembrane region" description="Helical" evidence="2">
    <location>
        <begin position="29"/>
        <end position="54"/>
    </location>
</feature>
<name>A0A1I5B2Z9_9BACT</name>
<dbReference type="STRING" id="226506.SAMN04488519_101366"/>
<dbReference type="Gene3D" id="3.40.50.1820">
    <property type="entry name" value="alpha/beta hydrolase"/>
    <property type="match status" value="1"/>
</dbReference>
<keyword evidence="3" id="KW-0378">Hydrolase</keyword>
<reference evidence="4" key="1">
    <citation type="submission" date="2016-10" db="EMBL/GenBank/DDBJ databases">
        <authorList>
            <person name="Varghese N."/>
            <person name="Submissions S."/>
        </authorList>
    </citation>
    <scope>NUCLEOTIDE SEQUENCE [LARGE SCALE GENOMIC DNA]</scope>
    <source>
        <strain evidence="4">DSM 15282</strain>
    </source>
</reference>
<evidence type="ECO:0000313" key="3">
    <source>
        <dbReference type="EMBL" id="SFN69065.1"/>
    </source>
</evidence>
<dbReference type="GO" id="GO:0015996">
    <property type="term" value="P:chlorophyll catabolic process"/>
    <property type="evidence" value="ECO:0007669"/>
    <property type="project" value="TreeGrafter"/>
</dbReference>
<dbReference type="PANTHER" id="PTHR33428">
    <property type="entry name" value="CHLOROPHYLLASE-2, CHLOROPLASTIC"/>
    <property type="match status" value="1"/>
</dbReference>
<evidence type="ECO:0000256" key="2">
    <source>
        <dbReference type="SAM" id="Phobius"/>
    </source>
</evidence>
<feature type="region of interest" description="Disordered" evidence="1">
    <location>
        <begin position="656"/>
        <end position="706"/>
    </location>
</feature>
<proteinExistence type="predicted"/>
<keyword evidence="4" id="KW-1185">Reference proteome</keyword>
<evidence type="ECO:0000313" key="4">
    <source>
        <dbReference type="Proteomes" id="UP000199564"/>
    </source>
</evidence>
<keyword evidence="2" id="KW-1133">Transmembrane helix</keyword>
<dbReference type="GO" id="GO:0047746">
    <property type="term" value="F:chlorophyllase activity"/>
    <property type="evidence" value="ECO:0007669"/>
    <property type="project" value="TreeGrafter"/>
</dbReference>
<keyword evidence="2" id="KW-0812">Transmembrane</keyword>
<dbReference type="Proteomes" id="UP000199564">
    <property type="component" value="Unassembled WGS sequence"/>
</dbReference>
<dbReference type="PANTHER" id="PTHR33428:SF2">
    <property type="entry name" value="CHLOROPHYLLASE-2"/>
    <property type="match status" value="1"/>
</dbReference>
<dbReference type="InterPro" id="IPR017395">
    <property type="entry name" value="Chlorophyllase-like"/>
</dbReference>
<keyword evidence="2" id="KW-0472">Membrane</keyword>